<sequence>MGSRTLPVPSGKASHMLSLDERMTQMRRFDMTPLYRATVGFDQIADLMDRALASDMSQNSYPPYNIEKVEDDAWRISIAVAGFSDDDLAIELKERSLIVTAKKAEDDQDRTYLHRGIATRAFERRFHLADHVKVTGASHVDGMLHIDLVREVPEALKPRQIEITRAAPAQANLVEAKSVN</sequence>
<comment type="similarity">
    <text evidence="2 3">Belongs to the small heat shock protein (HSP20) family.</text>
</comment>
<protein>
    <submittedName>
        <fullName evidence="5">Molecular chaperone IbpA</fullName>
    </submittedName>
</protein>
<gene>
    <name evidence="5" type="ORF">SAMN04488515_2199</name>
</gene>
<dbReference type="PANTHER" id="PTHR47062">
    <property type="match status" value="1"/>
</dbReference>
<dbReference type="InterPro" id="IPR008978">
    <property type="entry name" value="HSP20-like_chaperone"/>
</dbReference>
<dbReference type="PROSITE" id="PS01031">
    <property type="entry name" value="SHSP"/>
    <property type="match status" value="1"/>
</dbReference>
<evidence type="ECO:0000313" key="5">
    <source>
        <dbReference type="EMBL" id="SEW31039.1"/>
    </source>
</evidence>
<organism evidence="5 6">
    <name type="scientific">Cognatiyoonia koreensis</name>
    <dbReference type="NCBI Taxonomy" id="364200"/>
    <lineage>
        <taxon>Bacteria</taxon>
        <taxon>Pseudomonadati</taxon>
        <taxon>Pseudomonadota</taxon>
        <taxon>Alphaproteobacteria</taxon>
        <taxon>Rhodobacterales</taxon>
        <taxon>Paracoccaceae</taxon>
        <taxon>Cognatiyoonia</taxon>
    </lineage>
</organism>
<evidence type="ECO:0000259" key="4">
    <source>
        <dbReference type="PROSITE" id="PS01031"/>
    </source>
</evidence>
<dbReference type="Pfam" id="PF00011">
    <property type="entry name" value="HSP20"/>
    <property type="match status" value="1"/>
</dbReference>
<dbReference type="Gene3D" id="2.60.40.790">
    <property type="match status" value="1"/>
</dbReference>
<dbReference type="CDD" id="cd06470">
    <property type="entry name" value="ACD_IbpA-B_like"/>
    <property type="match status" value="1"/>
</dbReference>
<evidence type="ECO:0000313" key="6">
    <source>
        <dbReference type="Proteomes" id="UP000199167"/>
    </source>
</evidence>
<accession>A0A1I0QUB7</accession>
<dbReference type="InterPro" id="IPR002068">
    <property type="entry name" value="A-crystallin/Hsp20_dom"/>
</dbReference>
<dbReference type="EMBL" id="FOIZ01000001">
    <property type="protein sequence ID" value="SEW31039.1"/>
    <property type="molecule type" value="Genomic_DNA"/>
</dbReference>
<dbReference type="STRING" id="364200.SAMN04488515_2199"/>
<feature type="domain" description="SHSP" evidence="4">
    <location>
        <begin position="55"/>
        <end position="166"/>
    </location>
</feature>
<name>A0A1I0QUB7_9RHOB</name>
<dbReference type="SUPFAM" id="SSF49764">
    <property type="entry name" value="HSP20-like chaperones"/>
    <property type="match status" value="1"/>
</dbReference>
<evidence type="ECO:0000256" key="3">
    <source>
        <dbReference type="RuleBase" id="RU003616"/>
    </source>
</evidence>
<reference evidence="5 6" key="1">
    <citation type="submission" date="2016-10" db="EMBL/GenBank/DDBJ databases">
        <authorList>
            <person name="de Groot N.N."/>
        </authorList>
    </citation>
    <scope>NUCLEOTIDE SEQUENCE [LARGE SCALE GENOMIC DNA]</scope>
    <source>
        <strain evidence="5 6">DSM 17925</strain>
    </source>
</reference>
<proteinExistence type="inferred from homology"/>
<evidence type="ECO:0000256" key="1">
    <source>
        <dbReference type="ARBA" id="ARBA00023016"/>
    </source>
</evidence>
<dbReference type="PANTHER" id="PTHR47062:SF1">
    <property type="entry name" value="SMALL HEAT SHOCK PROTEIN IBPA"/>
    <property type="match status" value="1"/>
</dbReference>
<keyword evidence="1" id="KW-0346">Stress response</keyword>
<evidence type="ECO:0000256" key="2">
    <source>
        <dbReference type="PROSITE-ProRule" id="PRU00285"/>
    </source>
</evidence>
<dbReference type="AlphaFoldDB" id="A0A1I0QUB7"/>
<keyword evidence="6" id="KW-1185">Reference proteome</keyword>
<dbReference type="InterPro" id="IPR037913">
    <property type="entry name" value="ACD_IbpA/B"/>
</dbReference>
<dbReference type="Proteomes" id="UP000199167">
    <property type="component" value="Unassembled WGS sequence"/>
</dbReference>